<evidence type="ECO:0000256" key="5">
    <source>
        <dbReference type="ARBA" id="ARBA00022840"/>
    </source>
</evidence>
<dbReference type="InterPro" id="IPR040699">
    <property type="entry name" value="XPB_DRD"/>
</dbReference>
<dbReference type="Proteomes" id="UP001320159">
    <property type="component" value="Unassembled WGS sequence"/>
</dbReference>
<comment type="catalytic activity">
    <reaction evidence="7">
        <text>Couples ATP hydrolysis with the unwinding of duplex DNA by translocating in the 3'-5' direction.</text>
        <dbReference type="EC" id="5.6.2.4"/>
    </reaction>
</comment>
<keyword evidence="13" id="KW-1185">Reference proteome</keyword>
<dbReference type="Pfam" id="PF18458">
    <property type="entry name" value="XPB_DRD"/>
    <property type="match status" value="1"/>
</dbReference>
<dbReference type="InterPro" id="IPR032438">
    <property type="entry name" value="ERCC3_RAD25_C"/>
</dbReference>
<dbReference type="PANTHER" id="PTHR11274">
    <property type="entry name" value="RAD25/XP-B DNA REPAIR HELICASE"/>
    <property type="match status" value="1"/>
</dbReference>
<evidence type="ECO:0000256" key="4">
    <source>
        <dbReference type="ARBA" id="ARBA00022806"/>
    </source>
</evidence>
<protein>
    <recommendedName>
        <fullName evidence="8">DNA 3'-5' helicase</fullName>
        <ecNumber evidence="8">5.6.2.4</ecNumber>
    </recommendedName>
</protein>
<evidence type="ECO:0000259" key="11">
    <source>
        <dbReference type="PROSITE" id="PS51194"/>
    </source>
</evidence>
<keyword evidence="6" id="KW-0413">Isomerase</keyword>
<dbReference type="AlphaFoldDB" id="A0AAP2RDC0"/>
<evidence type="ECO:0000256" key="1">
    <source>
        <dbReference type="ARBA" id="ARBA00006637"/>
    </source>
</evidence>
<dbReference type="PROSITE" id="PS51192">
    <property type="entry name" value="HELICASE_ATP_BIND_1"/>
    <property type="match status" value="1"/>
</dbReference>
<reference evidence="12 13" key="1">
    <citation type="submission" date="2017-11" db="EMBL/GenBank/DDBJ databases">
        <title>Isolation and Characterization of Family Methanocellaceae Species from Potential Methane Hydrate Area Offshore Southwestern Taiwan.</title>
        <authorList>
            <person name="Zhang W.-L."/>
            <person name="Chen W.-C."/>
            <person name="Lai M.-C."/>
            <person name="Chen S.-C."/>
        </authorList>
    </citation>
    <scope>NUCLEOTIDE SEQUENCE [LARGE SCALE GENOMIC DNA]</scope>
    <source>
        <strain evidence="12 13">CWC-04</strain>
    </source>
</reference>
<dbReference type="InterPro" id="IPR001650">
    <property type="entry name" value="Helicase_C-like"/>
</dbReference>
<evidence type="ECO:0000256" key="8">
    <source>
        <dbReference type="ARBA" id="ARBA00034808"/>
    </source>
</evidence>
<dbReference type="Gene3D" id="6.10.140.1180">
    <property type="match status" value="1"/>
</dbReference>
<evidence type="ECO:0000256" key="9">
    <source>
        <dbReference type="ARBA" id="ARBA00048988"/>
    </source>
</evidence>
<dbReference type="SMART" id="SM00487">
    <property type="entry name" value="DEXDc"/>
    <property type="match status" value="1"/>
</dbReference>
<gene>
    <name evidence="12" type="ORF">CUJ83_10870</name>
</gene>
<dbReference type="Pfam" id="PF16203">
    <property type="entry name" value="ERCC3_RAD25_C"/>
    <property type="match status" value="1"/>
</dbReference>
<dbReference type="InterPro" id="IPR006935">
    <property type="entry name" value="Helicase/UvrB_N"/>
</dbReference>
<evidence type="ECO:0000256" key="6">
    <source>
        <dbReference type="ARBA" id="ARBA00023235"/>
    </source>
</evidence>
<keyword evidence="4 12" id="KW-0347">Helicase</keyword>
<evidence type="ECO:0000313" key="12">
    <source>
        <dbReference type="EMBL" id="MCD1295501.1"/>
    </source>
</evidence>
<dbReference type="CDD" id="cd18789">
    <property type="entry name" value="SF2_C_XPB"/>
    <property type="match status" value="1"/>
</dbReference>
<dbReference type="Gene3D" id="3.40.1170.30">
    <property type="match status" value="1"/>
</dbReference>
<dbReference type="Pfam" id="PF04851">
    <property type="entry name" value="ResIII"/>
    <property type="match status" value="1"/>
</dbReference>
<keyword evidence="5" id="KW-0067">ATP-binding</keyword>
<dbReference type="PANTHER" id="PTHR11274:SF0">
    <property type="entry name" value="GENERAL TRANSCRIPTION AND DNA REPAIR FACTOR IIH HELICASE SUBUNIT XPB"/>
    <property type="match status" value="1"/>
</dbReference>
<evidence type="ECO:0000313" key="13">
    <source>
        <dbReference type="Proteomes" id="UP001320159"/>
    </source>
</evidence>
<name>A0AAP2RDC0_9EURY</name>
<evidence type="ECO:0000259" key="10">
    <source>
        <dbReference type="PROSITE" id="PS51192"/>
    </source>
</evidence>
<dbReference type="GO" id="GO:0016787">
    <property type="term" value="F:hydrolase activity"/>
    <property type="evidence" value="ECO:0007669"/>
    <property type="project" value="UniProtKB-KW"/>
</dbReference>
<dbReference type="InterPro" id="IPR014001">
    <property type="entry name" value="Helicase_ATP-bd"/>
</dbReference>
<dbReference type="InterPro" id="IPR027417">
    <property type="entry name" value="P-loop_NTPase"/>
</dbReference>
<dbReference type="SUPFAM" id="SSF52540">
    <property type="entry name" value="P-loop containing nucleoside triphosphate hydrolases"/>
    <property type="match status" value="1"/>
</dbReference>
<dbReference type="GO" id="GO:0043138">
    <property type="term" value="F:3'-5' DNA helicase activity"/>
    <property type="evidence" value="ECO:0007669"/>
    <property type="project" value="UniProtKB-EC"/>
</dbReference>
<dbReference type="EC" id="5.6.2.4" evidence="8"/>
<comment type="similarity">
    <text evidence="1">Belongs to the helicase family. RAD25/XPB subfamily.</text>
</comment>
<dbReference type="CDD" id="cd17926">
    <property type="entry name" value="DEXHc_RE"/>
    <property type="match status" value="1"/>
</dbReference>
<dbReference type="EMBL" id="PGCK01000009">
    <property type="protein sequence ID" value="MCD1295501.1"/>
    <property type="molecule type" value="Genomic_DNA"/>
</dbReference>
<sequence>MIHLTFDKGTILIKGSIKVPNSFWDKRVEAYRAQALYYRDIKTYLDASGFSYKDDVLDPVPCPELRMNTVLRDYQDNAIAAWLRAEKWGALVLPTGSGKTLIALKAVSISNPAIIIVPTLDLLDQWKAKIEDEFGIEAGTYCGDEHKLGPVTVATYDTAYIRASELGNRFRLIVFDEAHHLPSPGYSSIAEMFACPARMGLTATYERPDGLHKELSRLIGGKIFEISVESMEGVHLANFDLKRIHVKLLPDEEEQYRTNYDAYRKYLSDNNIILRTPRDFERLVMRSGRDRAARDAILARHRARLTALNSSSKLKTLSEILSKHSGPDDRVLIFTEHNDLVYRISREFLIPFITYTTRKDERTANLSKFRTGEYRVLVTSKVLDEGVDVPDANVGVILSGSGSKREFIQRLGRILRKKGDKKAVLYEIISKSTMEEGSSRRRNEAVDK</sequence>
<comment type="caution">
    <text evidence="12">The sequence shown here is derived from an EMBL/GenBank/DDBJ whole genome shotgun (WGS) entry which is preliminary data.</text>
</comment>
<dbReference type="GO" id="GO:0005524">
    <property type="term" value="F:ATP binding"/>
    <property type="evidence" value="ECO:0007669"/>
    <property type="project" value="UniProtKB-KW"/>
</dbReference>
<dbReference type="SMART" id="SM00490">
    <property type="entry name" value="HELICc"/>
    <property type="match status" value="1"/>
</dbReference>
<dbReference type="InterPro" id="IPR050615">
    <property type="entry name" value="ATP-dep_DNA_Helicase"/>
</dbReference>
<feature type="domain" description="Helicase C-terminal" evidence="11">
    <location>
        <begin position="316"/>
        <end position="448"/>
    </location>
</feature>
<dbReference type="RefSeq" id="WP_230742356.1">
    <property type="nucleotide sequence ID" value="NZ_PGCK01000009.1"/>
</dbReference>
<accession>A0AAP2RDC0</accession>
<organism evidence="12 13">
    <name type="scientific">Methanooceanicella nereidis</name>
    <dbReference type="NCBI Taxonomy" id="2052831"/>
    <lineage>
        <taxon>Archaea</taxon>
        <taxon>Methanobacteriati</taxon>
        <taxon>Methanobacteriota</taxon>
        <taxon>Stenosarchaea group</taxon>
        <taxon>Methanomicrobia</taxon>
        <taxon>Methanocellales</taxon>
        <taxon>Methanocellaceae</taxon>
        <taxon>Methanooceanicella</taxon>
    </lineage>
</organism>
<evidence type="ECO:0000256" key="7">
    <source>
        <dbReference type="ARBA" id="ARBA00034617"/>
    </source>
</evidence>
<feature type="domain" description="Helicase ATP-binding" evidence="10">
    <location>
        <begin position="80"/>
        <end position="223"/>
    </location>
</feature>
<dbReference type="Gene3D" id="3.40.50.300">
    <property type="entry name" value="P-loop containing nucleotide triphosphate hydrolases"/>
    <property type="match status" value="2"/>
</dbReference>
<dbReference type="GO" id="GO:0003677">
    <property type="term" value="F:DNA binding"/>
    <property type="evidence" value="ECO:0007669"/>
    <property type="project" value="InterPro"/>
</dbReference>
<proteinExistence type="inferred from homology"/>
<keyword evidence="3" id="KW-0378">Hydrolase</keyword>
<dbReference type="PROSITE" id="PS51194">
    <property type="entry name" value="HELICASE_CTER"/>
    <property type="match status" value="1"/>
</dbReference>
<evidence type="ECO:0000256" key="3">
    <source>
        <dbReference type="ARBA" id="ARBA00022801"/>
    </source>
</evidence>
<keyword evidence="2" id="KW-0547">Nucleotide-binding</keyword>
<comment type="catalytic activity">
    <reaction evidence="9">
        <text>ATP + H2O = ADP + phosphate + H(+)</text>
        <dbReference type="Rhea" id="RHEA:13065"/>
        <dbReference type="ChEBI" id="CHEBI:15377"/>
        <dbReference type="ChEBI" id="CHEBI:15378"/>
        <dbReference type="ChEBI" id="CHEBI:30616"/>
        <dbReference type="ChEBI" id="CHEBI:43474"/>
        <dbReference type="ChEBI" id="CHEBI:456216"/>
        <dbReference type="EC" id="5.6.2.4"/>
    </reaction>
</comment>
<evidence type="ECO:0000256" key="2">
    <source>
        <dbReference type="ARBA" id="ARBA00022741"/>
    </source>
</evidence>